<dbReference type="HOGENOM" id="CLU_2777490_0_0_1"/>
<evidence type="ECO:0000313" key="2">
    <source>
        <dbReference type="Proteomes" id="UP000008063"/>
    </source>
</evidence>
<dbReference type="InParanoid" id="F8PTF8"/>
<keyword evidence="2" id="KW-1185">Reference proteome</keyword>
<accession>F8PTF8</accession>
<reference evidence="2" key="1">
    <citation type="journal article" date="2011" name="Science">
        <title>The plant cell wall-decomposing machinery underlies the functional diversity of forest fungi.</title>
        <authorList>
            <person name="Eastwood D.C."/>
            <person name="Floudas D."/>
            <person name="Binder M."/>
            <person name="Majcherczyk A."/>
            <person name="Schneider P."/>
            <person name="Aerts A."/>
            <person name="Asiegbu F.O."/>
            <person name="Baker S.E."/>
            <person name="Barry K."/>
            <person name="Bendiksby M."/>
            <person name="Blumentritt M."/>
            <person name="Coutinho P.M."/>
            <person name="Cullen D."/>
            <person name="de Vries R.P."/>
            <person name="Gathman A."/>
            <person name="Goodell B."/>
            <person name="Henrissat B."/>
            <person name="Ihrmark K."/>
            <person name="Kauserud H."/>
            <person name="Kohler A."/>
            <person name="LaButti K."/>
            <person name="Lapidus A."/>
            <person name="Lavin J.L."/>
            <person name="Lee Y.-H."/>
            <person name="Lindquist E."/>
            <person name="Lilly W."/>
            <person name="Lucas S."/>
            <person name="Morin E."/>
            <person name="Murat C."/>
            <person name="Oguiza J.A."/>
            <person name="Park J."/>
            <person name="Pisabarro A.G."/>
            <person name="Riley R."/>
            <person name="Rosling A."/>
            <person name="Salamov A."/>
            <person name="Schmidt O."/>
            <person name="Schmutz J."/>
            <person name="Skrede I."/>
            <person name="Stenlid J."/>
            <person name="Wiebenga A."/>
            <person name="Xie X."/>
            <person name="Kuees U."/>
            <person name="Hibbett D.S."/>
            <person name="Hoffmeister D."/>
            <person name="Hoegberg N."/>
            <person name="Martin F."/>
            <person name="Grigoriev I.V."/>
            <person name="Watkinson S.C."/>
        </authorList>
    </citation>
    <scope>NUCLEOTIDE SEQUENCE [LARGE SCALE GENOMIC DNA]</scope>
    <source>
        <strain evidence="2">strain S7.3</strain>
    </source>
</reference>
<sequence>MTDAGSASIYTITYLSRQQCRPIASLARYPSVLTRPHSLLGEVLKYFNGNGIKHHDEDSTMIFLQRYIR</sequence>
<evidence type="ECO:0000313" key="1">
    <source>
        <dbReference type="EMBL" id="EGO00986.1"/>
    </source>
</evidence>
<dbReference type="EMBL" id="GL945478">
    <property type="protein sequence ID" value="EGO00986.1"/>
    <property type="molecule type" value="Genomic_DNA"/>
</dbReference>
<organism evidence="2">
    <name type="scientific">Serpula lacrymans var. lacrymans (strain S7.3)</name>
    <name type="common">Dry rot fungus</name>
    <dbReference type="NCBI Taxonomy" id="936435"/>
    <lineage>
        <taxon>Eukaryota</taxon>
        <taxon>Fungi</taxon>
        <taxon>Dikarya</taxon>
        <taxon>Basidiomycota</taxon>
        <taxon>Agaricomycotina</taxon>
        <taxon>Agaricomycetes</taxon>
        <taxon>Agaricomycetidae</taxon>
        <taxon>Boletales</taxon>
        <taxon>Coniophorineae</taxon>
        <taxon>Serpulaceae</taxon>
        <taxon>Serpula</taxon>
    </lineage>
</organism>
<gene>
    <name evidence="1" type="ORF">SERLA73DRAFT_179002</name>
</gene>
<dbReference type="AlphaFoldDB" id="F8PTF8"/>
<name>F8PTF8_SERL3</name>
<protein>
    <submittedName>
        <fullName evidence="1">Uncharacterized protein</fullName>
    </submittedName>
</protein>
<dbReference type="Proteomes" id="UP000008063">
    <property type="component" value="Unassembled WGS sequence"/>
</dbReference>
<proteinExistence type="predicted"/>